<feature type="coiled-coil region" evidence="1">
    <location>
        <begin position="158"/>
        <end position="185"/>
    </location>
</feature>
<dbReference type="InterPro" id="IPR049932">
    <property type="entry name" value="NEAP1-4"/>
</dbReference>
<name>A0A7N1A0F6_KALFE</name>
<sequence>MDVASDSDTASVWSTSSSVVTKTTTSVLSRDGRELDPLLKDLSDKKQSFRRTVVSLAAELKDVRSRLSSQEQSFTKETLTRQEAEAKAKKLEEELHMLQQSLVERNGQLEASASIAKQYLKELDNVKLKLATTQSIAEASSAAAHSAQFQCVALVKELEAKEYSLKEHEDRVNKLAEQLAVLQEELSLRESSQNLLKAEVSRIEAEISQALVKAGASNECELQRLLEAVSPDALEQMSTLLASKDEEIANLKEAVGILSAEWGTKNKELELQLEKRRKADQDLKKRVMKLEFCLQEARAQTRKLHRMGERREKAIKELQDQISTKKQGGVRPGGDDKQKIWDRPSFKVVASLSMLILVVFSKR</sequence>
<keyword evidence="4" id="KW-1185">Reference proteome</keyword>
<feature type="coiled-coil region" evidence="1">
    <location>
        <begin position="74"/>
        <end position="108"/>
    </location>
</feature>
<evidence type="ECO:0000313" key="3">
    <source>
        <dbReference type="EnsemblPlants" id="Kaladp0057s0085.1.v1.1"/>
    </source>
</evidence>
<dbReference type="EnsemblPlants" id="Kaladp0057s0085.1.v1.1">
    <property type="protein sequence ID" value="Kaladp0057s0085.1.v1.1"/>
    <property type="gene ID" value="Kaladp0057s0085.v1.1"/>
</dbReference>
<dbReference type="PANTHER" id="PTHR48145:SF5">
    <property type="entry name" value="NUCLEAR ENVELOPE-ASSOCIATED PROTEIN 2"/>
    <property type="match status" value="1"/>
</dbReference>
<protein>
    <submittedName>
        <fullName evidence="3">Uncharacterized protein</fullName>
    </submittedName>
</protein>
<dbReference type="Gramene" id="Kaladp0057s0085.1.v1.1">
    <property type="protein sequence ID" value="Kaladp0057s0085.1.v1.1"/>
    <property type="gene ID" value="Kaladp0057s0085.v1.1"/>
</dbReference>
<accession>A0A7N1A0F6</accession>
<dbReference type="Proteomes" id="UP000594263">
    <property type="component" value="Unplaced"/>
</dbReference>
<keyword evidence="1" id="KW-0175">Coiled coil</keyword>
<dbReference type="AlphaFoldDB" id="A0A7N1A0F6"/>
<feature type="region of interest" description="Disordered" evidence="2">
    <location>
        <begin position="1"/>
        <end position="30"/>
    </location>
</feature>
<feature type="compositionally biased region" description="Low complexity" evidence="2">
    <location>
        <begin position="1"/>
        <end position="29"/>
    </location>
</feature>
<evidence type="ECO:0000256" key="1">
    <source>
        <dbReference type="SAM" id="Coils"/>
    </source>
</evidence>
<dbReference type="PANTHER" id="PTHR48145">
    <property type="entry name" value="NUCLEAR ENVELOPE-ASSOCIATED PROTEIN 1"/>
    <property type="match status" value="1"/>
</dbReference>
<evidence type="ECO:0000256" key="2">
    <source>
        <dbReference type="SAM" id="MobiDB-lite"/>
    </source>
</evidence>
<dbReference type="OMA" id="RECSEIQ"/>
<feature type="coiled-coil region" evidence="1">
    <location>
        <begin position="234"/>
        <end position="286"/>
    </location>
</feature>
<evidence type="ECO:0000313" key="4">
    <source>
        <dbReference type="Proteomes" id="UP000594263"/>
    </source>
</evidence>
<organism evidence="3 4">
    <name type="scientific">Kalanchoe fedtschenkoi</name>
    <name type="common">Lavender scallops</name>
    <name type="synonym">South American air plant</name>
    <dbReference type="NCBI Taxonomy" id="63787"/>
    <lineage>
        <taxon>Eukaryota</taxon>
        <taxon>Viridiplantae</taxon>
        <taxon>Streptophyta</taxon>
        <taxon>Embryophyta</taxon>
        <taxon>Tracheophyta</taxon>
        <taxon>Spermatophyta</taxon>
        <taxon>Magnoliopsida</taxon>
        <taxon>eudicotyledons</taxon>
        <taxon>Gunneridae</taxon>
        <taxon>Pentapetalae</taxon>
        <taxon>Saxifragales</taxon>
        <taxon>Crassulaceae</taxon>
        <taxon>Kalanchoe</taxon>
    </lineage>
</organism>
<reference evidence="3" key="1">
    <citation type="submission" date="2021-01" db="UniProtKB">
        <authorList>
            <consortium name="EnsemblPlants"/>
        </authorList>
    </citation>
    <scope>IDENTIFICATION</scope>
</reference>
<proteinExistence type="predicted"/>